<dbReference type="RefSeq" id="WP_344643060.1">
    <property type="nucleotide sequence ID" value="NZ_BAAASS010000003.1"/>
</dbReference>
<dbReference type="InterPro" id="IPR007061">
    <property type="entry name" value="MST-like"/>
</dbReference>
<gene>
    <name evidence="1" type="ORF">ACFPN6_02175</name>
</gene>
<sequence length="97" mass="10655">MTESRRRVELFEAPESGRRFGGPTAGDERAMLLDVLGAQRAALEVKCSGLGERELALHSAEPSGSLRRVLIRMIEEYARHDGHADLLRERIDGAAGL</sequence>
<keyword evidence="2" id="KW-1185">Reference proteome</keyword>
<name>A0ABW0CZB7_STRFI</name>
<comment type="caution">
    <text evidence="1">The sequence shown here is derived from an EMBL/GenBank/DDBJ whole genome shotgun (WGS) entry which is preliminary data.</text>
</comment>
<evidence type="ECO:0000313" key="2">
    <source>
        <dbReference type="Proteomes" id="UP001596156"/>
    </source>
</evidence>
<dbReference type="Gene3D" id="1.20.120.450">
    <property type="entry name" value="dinb family like domain"/>
    <property type="match status" value="1"/>
</dbReference>
<protein>
    <submittedName>
        <fullName evidence="1">DUF664 domain-containing protein</fullName>
    </submittedName>
</protein>
<dbReference type="SUPFAM" id="SSF109854">
    <property type="entry name" value="DinB/YfiT-like putative metalloenzymes"/>
    <property type="match status" value="2"/>
</dbReference>
<dbReference type="InterPro" id="IPR034660">
    <property type="entry name" value="DinB/YfiT-like"/>
</dbReference>
<dbReference type="Proteomes" id="UP001596156">
    <property type="component" value="Unassembled WGS sequence"/>
</dbReference>
<organism evidence="1 2">
    <name type="scientific">Streptomyces fimbriatus</name>
    <dbReference type="NCBI Taxonomy" id="68197"/>
    <lineage>
        <taxon>Bacteria</taxon>
        <taxon>Bacillati</taxon>
        <taxon>Actinomycetota</taxon>
        <taxon>Actinomycetes</taxon>
        <taxon>Kitasatosporales</taxon>
        <taxon>Streptomycetaceae</taxon>
        <taxon>Streptomyces</taxon>
    </lineage>
</organism>
<reference evidence="2" key="1">
    <citation type="journal article" date="2019" name="Int. J. Syst. Evol. Microbiol.">
        <title>The Global Catalogue of Microorganisms (GCM) 10K type strain sequencing project: providing services to taxonomists for standard genome sequencing and annotation.</title>
        <authorList>
            <consortium name="The Broad Institute Genomics Platform"/>
            <consortium name="The Broad Institute Genome Sequencing Center for Infectious Disease"/>
            <person name="Wu L."/>
            <person name="Ma J."/>
        </authorList>
    </citation>
    <scope>NUCLEOTIDE SEQUENCE [LARGE SCALE GENOMIC DNA]</scope>
    <source>
        <strain evidence="2">CCM 8479</strain>
    </source>
</reference>
<accession>A0ABW0CZB7</accession>
<dbReference type="EMBL" id="JBHSKL010000003">
    <property type="protein sequence ID" value="MFC5223423.1"/>
    <property type="molecule type" value="Genomic_DNA"/>
</dbReference>
<dbReference type="Pfam" id="PF04978">
    <property type="entry name" value="MST"/>
    <property type="match status" value="1"/>
</dbReference>
<proteinExistence type="predicted"/>
<evidence type="ECO:0000313" key="1">
    <source>
        <dbReference type="EMBL" id="MFC5223423.1"/>
    </source>
</evidence>